<dbReference type="RefSeq" id="WP_282002240.1">
    <property type="nucleotide sequence ID" value="NZ_AP027151.1"/>
</dbReference>
<dbReference type="Pfam" id="PF02321">
    <property type="entry name" value="OEP"/>
    <property type="match status" value="2"/>
</dbReference>
<keyword evidence="6" id="KW-0472">Membrane</keyword>
<gene>
    <name evidence="9" type="ORF">GURASL_09610</name>
</gene>
<keyword evidence="5" id="KW-0812">Transmembrane</keyword>
<dbReference type="PIRSF" id="PIRSF001892">
    <property type="entry name" value="CyaE"/>
    <property type="match status" value="1"/>
</dbReference>
<evidence type="ECO:0000313" key="10">
    <source>
        <dbReference type="Proteomes" id="UP001317705"/>
    </source>
</evidence>
<evidence type="ECO:0000256" key="5">
    <source>
        <dbReference type="ARBA" id="ARBA00022692"/>
    </source>
</evidence>
<sequence length="419" mass="45001">MKRMLLLLAFVLLAAPPLPAAESLTLAEALATARVNQPQLAGAREAVAGAEARTGQSLAAYYPHLDLTADWSKGRTYLTPLQAIRETELYSSAVNLHQTLYDFGRTAGTVATAREEATAAREGLAATGQEVDLRVKAAFYLLLAAEKQLAVLDETVRARRELYRQAAGFYAEGLRPKLDETRAEADLFSAESDRIRAENNRSLARVELATAMGLTDPIERPLTEPGGNDTPPAALAALKQQALAARPELKQLLARHRAAQGSVATARSGHLPILTATASSGYAARDFPPDGAIWSVGVNVTVPLFSGFSTVERVREAVAARRATEAQLHDLQLRISGEVEAAWLAVREARARLVSTGKEREAARESLQLATGRYREGVGTIIEMTDAQARALAAETAVVQAGYDCRIAEARLDRAVGNE</sequence>
<keyword evidence="4" id="KW-1134">Transmembrane beta strand</keyword>
<evidence type="ECO:0000256" key="4">
    <source>
        <dbReference type="ARBA" id="ARBA00022452"/>
    </source>
</evidence>
<keyword evidence="10" id="KW-1185">Reference proteome</keyword>
<evidence type="ECO:0000256" key="1">
    <source>
        <dbReference type="ARBA" id="ARBA00004442"/>
    </source>
</evidence>
<reference evidence="9 10" key="1">
    <citation type="submission" date="2022-12" db="EMBL/GenBank/DDBJ databases">
        <title>Polyphasic characterization of Geotalea uranireducens NIT-SL11 newly isolated from a complex of sewage sludge and microbially reduced graphene oxide.</title>
        <authorList>
            <person name="Xie L."/>
            <person name="Yoshida N."/>
            <person name="Meng L."/>
        </authorList>
    </citation>
    <scope>NUCLEOTIDE SEQUENCE [LARGE SCALE GENOMIC DNA]</scope>
    <source>
        <strain evidence="9 10">NIT-SL11</strain>
    </source>
</reference>
<accession>A0ABM8EHW2</accession>
<name>A0ABM8EHW2_9BACT</name>
<evidence type="ECO:0000256" key="6">
    <source>
        <dbReference type="ARBA" id="ARBA00023136"/>
    </source>
</evidence>
<keyword evidence="8" id="KW-0732">Signal</keyword>
<protein>
    <submittedName>
        <fullName evidence="9">Protein CyaE</fullName>
    </submittedName>
</protein>
<dbReference type="InterPro" id="IPR051906">
    <property type="entry name" value="TolC-like"/>
</dbReference>
<evidence type="ECO:0000256" key="8">
    <source>
        <dbReference type="SAM" id="SignalP"/>
    </source>
</evidence>
<keyword evidence="7" id="KW-0998">Cell outer membrane</keyword>
<keyword evidence="3" id="KW-0813">Transport</keyword>
<evidence type="ECO:0000256" key="7">
    <source>
        <dbReference type="ARBA" id="ARBA00023237"/>
    </source>
</evidence>
<feature type="chain" id="PRO_5047276530" evidence="8">
    <location>
        <begin position="21"/>
        <end position="419"/>
    </location>
</feature>
<evidence type="ECO:0000256" key="3">
    <source>
        <dbReference type="ARBA" id="ARBA00022448"/>
    </source>
</evidence>
<dbReference type="EMBL" id="AP027151">
    <property type="protein sequence ID" value="BDV42038.1"/>
    <property type="molecule type" value="Genomic_DNA"/>
</dbReference>
<evidence type="ECO:0000313" key="9">
    <source>
        <dbReference type="EMBL" id="BDV42038.1"/>
    </source>
</evidence>
<comment type="similarity">
    <text evidence="2">Belongs to the outer membrane factor (OMF) (TC 1.B.17) family.</text>
</comment>
<dbReference type="PANTHER" id="PTHR30026:SF21">
    <property type="entry name" value="SLR1270 PROTEIN"/>
    <property type="match status" value="1"/>
</dbReference>
<feature type="signal peptide" evidence="8">
    <location>
        <begin position="1"/>
        <end position="20"/>
    </location>
</feature>
<dbReference type="SUPFAM" id="SSF56954">
    <property type="entry name" value="Outer membrane efflux proteins (OEP)"/>
    <property type="match status" value="1"/>
</dbReference>
<comment type="subcellular location">
    <subcellularLocation>
        <location evidence="1">Cell outer membrane</location>
    </subcellularLocation>
</comment>
<proteinExistence type="inferred from homology"/>
<dbReference type="PANTHER" id="PTHR30026">
    <property type="entry name" value="OUTER MEMBRANE PROTEIN TOLC"/>
    <property type="match status" value="1"/>
</dbReference>
<evidence type="ECO:0000256" key="2">
    <source>
        <dbReference type="ARBA" id="ARBA00007613"/>
    </source>
</evidence>
<dbReference type="InterPro" id="IPR028351">
    <property type="entry name" value="CyaE"/>
</dbReference>
<dbReference type="Gene3D" id="1.20.1600.10">
    <property type="entry name" value="Outer membrane efflux proteins (OEP)"/>
    <property type="match status" value="1"/>
</dbReference>
<dbReference type="Proteomes" id="UP001317705">
    <property type="component" value="Chromosome"/>
</dbReference>
<dbReference type="InterPro" id="IPR003423">
    <property type="entry name" value="OMP_efflux"/>
</dbReference>
<organism evidence="9 10">
    <name type="scientific">Geotalea uraniireducens</name>
    <dbReference type="NCBI Taxonomy" id="351604"/>
    <lineage>
        <taxon>Bacteria</taxon>
        <taxon>Pseudomonadati</taxon>
        <taxon>Thermodesulfobacteriota</taxon>
        <taxon>Desulfuromonadia</taxon>
        <taxon>Geobacterales</taxon>
        <taxon>Geobacteraceae</taxon>
        <taxon>Geotalea</taxon>
    </lineage>
</organism>